<sequence>MAVDSPGFLIAADAAALGGAAAYGGVIETADGERREVKGLIQRTALPEVTAALAVLQHLPQDADAVLQVDAQLAELQSVLVITHPRVVVTRIPRNSSELHARAHELARSALRTAPTVPAGEHQRQRVALYSVSGVQSRPVWAVAFEVGADLLTVHGAVPLQATKALTLQLLHDAARSAVPASHWLLKAGDGQPNHPRCQDEDAQTLKRLRSAAARELALASSANPGA</sequence>
<organism evidence="1 2">
    <name type="scientific">Deinococcus humi</name>
    <dbReference type="NCBI Taxonomy" id="662880"/>
    <lineage>
        <taxon>Bacteria</taxon>
        <taxon>Thermotogati</taxon>
        <taxon>Deinococcota</taxon>
        <taxon>Deinococci</taxon>
        <taxon>Deinococcales</taxon>
        <taxon>Deinococcaceae</taxon>
        <taxon>Deinococcus</taxon>
    </lineage>
</organism>
<gene>
    <name evidence="1" type="ORF">HNQ08_003600</name>
</gene>
<protein>
    <submittedName>
        <fullName evidence="1">Uncharacterized protein</fullName>
    </submittedName>
</protein>
<keyword evidence="2" id="KW-1185">Reference proteome</keyword>
<evidence type="ECO:0000313" key="2">
    <source>
        <dbReference type="Proteomes" id="UP000552709"/>
    </source>
</evidence>
<evidence type="ECO:0000313" key="1">
    <source>
        <dbReference type="EMBL" id="MBB5364488.1"/>
    </source>
</evidence>
<accession>A0A7W8JYY2</accession>
<dbReference type="RefSeq" id="WP_184134918.1">
    <property type="nucleotide sequence ID" value="NZ_JACHFL010000010.1"/>
</dbReference>
<proteinExistence type="predicted"/>
<dbReference type="AlphaFoldDB" id="A0A7W8JYY2"/>
<reference evidence="1 2" key="1">
    <citation type="submission" date="2020-08" db="EMBL/GenBank/DDBJ databases">
        <title>Genomic Encyclopedia of Type Strains, Phase IV (KMG-IV): sequencing the most valuable type-strain genomes for metagenomic binning, comparative biology and taxonomic classification.</title>
        <authorList>
            <person name="Goeker M."/>
        </authorList>
    </citation>
    <scope>NUCLEOTIDE SEQUENCE [LARGE SCALE GENOMIC DNA]</scope>
    <source>
        <strain evidence="1 2">DSM 27939</strain>
    </source>
</reference>
<dbReference type="Proteomes" id="UP000552709">
    <property type="component" value="Unassembled WGS sequence"/>
</dbReference>
<name>A0A7W8JYY2_9DEIO</name>
<comment type="caution">
    <text evidence="1">The sequence shown here is derived from an EMBL/GenBank/DDBJ whole genome shotgun (WGS) entry which is preliminary data.</text>
</comment>
<dbReference type="EMBL" id="JACHFL010000010">
    <property type="protein sequence ID" value="MBB5364488.1"/>
    <property type="molecule type" value="Genomic_DNA"/>
</dbReference>